<evidence type="ECO:0000313" key="6">
    <source>
        <dbReference type="EMBL" id="TFZ41724.1"/>
    </source>
</evidence>
<dbReference type="PANTHER" id="PTHR37326">
    <property type="entry name" value="BLL3975 PROTEIN"/>
    <property type="match status" value="1"/>
</dbReference>
<evidence type="ECO:0000256" key="3">
    <source>
        <dbReference type="ARBA" id="ARBA00022801"/>
    </source>
</evidence>
<gene>
    <name evidence="6" type="ORF">E4100_00900</name>
</gene>
<evidence type="ECO:0000313" key="7">
    <source>
        <dbReference type="Proteomes" id="UP000298381"/>
    </source>
</evidence>
<dbReference type="InterPro" id="IPR053138">
    <property type="entry name" value="N-alpha-Ac-DABA_deacetylase"/>
</dbReference>
<sequence>MNIRKLVVEDNPSFEQEVYEFGENHPKLMITAGIHGDEVAGIAIAYEMIELLNNTELKKGSIKIMPKCNPVATRVFNRTSFYDDVDMNRIFPGNEIEGPTYKAAKNVWNEASDMDIIIDLHCANQYSIPYILSVYDEFPEVLSVINHLPLKNLVQSSGLRGQFFVESIYQRKQKSFIIELPSGSSKGAIKNTYVFECIDALKSLFIALGFIEGEAIYNPPIYYGEIFDVKTSNSGLFKPIKSSGDEVKKGELIGKIGNTEIIANIDSKIHFIIPDSYVYKGDSIYSYIVRKETQALNLGGNHDKTN</sequence>
<keyword evidence="7" id="KW-1185">Reference proteome</keyword>
<evidence type="ECO:0000256" key="1">
    <source>
        <dbReference type="ARBA" id="ARBA00001947"/>
    </source>
</evidence>
<dbReference type="Pfam" id="PF24827">
    <property type="entry name" value="AstE_AspA_cat"/>
    <property type="match status" value="1"/>
</dbReference>
<name>A0A4Z0DA18_9FIRM</name>
<proteinExistence type="predicted"/>
<dbReference type="RefSeq" id="WP_135269926.1">
    <property type="nucleotide sequence ID" value="NZ_SRIB01000001.1"/>
</dbReference>
<evidence type="ECO:0000259" key="5">
    <source>
        <dbReference type="Pfam" id="PF24827"/>
    </source>
</evidence>
<dbReference type="OrthoDB" id="9782876at2"/>
<protein>
    <recommendedName>
        <fullName evidence="5">Succinylglutamate desuccinylase/Aspartoacylase catalytic domain-containing protein</fullName>
    </recommendedName>
</protein>
<comment type="cofactor">
    <cofactor evidence="1">
        <name>Zn(2+)</name>
        <dbReference type="ChEBI" id="CHEBI:29105"/>
    </cofactor>
</comment>
<keyword evidence="2" id="KW-0479">Metal-binding</keyword>
<dbReference type="EMBL" id="SRIB01000001">
    <property type="protein sequence ID" value="TFZ41724.1"/>
    <property type="molecule type" value="Genomic_DNA"/>
</dbReference>
<keyword evidence="3" id="KW-0378">Hydrolase</keyword>
<evidence type="ECO:0000256" key="2">
    <source>
        <dbReference type="ARBA" id="ARBA00022723"/>
    </source>
</evidence>
<keyword evidence="4" id="KW-0862">Zinc</keyword>
<dbReference type="GO" id="GO:0046872">
    <property type="term" value="F:metal ion binding"/>
    <property type="evidence" value="ECO:0007669"/>
    <property type="project" value="UniProtKB-KW"/>
</dbReference>
<dbReference type="Gene3D" id="3.40.630.10">
    <property type="entry name" value="Zn peptidases"/>
    <property type="match status" value="1"/>
</dbReference>
<dbReference type="PANTHER" id="PTHR37326:SF1">
    <property type="entry name" value="BLL3975 PROTEIN"/>
    <property type="match status" value="1"/>
</dbReference>
<feature type="domain" description="Succinylglutamate desuccinylase/Aspartoacylase catalytic" evidence="5">
    <location>
        <begin position="25"/>
        <end position="180"/>
    </location>
</feature>
<organism evidence="6 7">
    <name type="scientific">Soehngenia longivitae</name>
    <dbReference type="NCBI Taxonomy" id="2562294"/>
    <lineage>
        <taxon>Bacteria</taxon>
        <taxon>Bacillati</taxon>
        <taxon>Bacillota</taxon>
        <taxon>Tissierellia</taxon>
        <taxon>Tissierellales</taxon>
        <taxon>Tissierellaceae</taxon>
        <taxon>Soehngenia</taxon>
    </lineage>
</organism>
<dbReference type="Proteomes" id="UP000298381">
    <property type="component" value="Unassembled WGS sequence"/>
</dbReference>
<dbReference type="AlphaFoldDB" id="A0A4Z0DA18"/>
<comment type="caution">
    <text evidence="6">The sequence shown here is derived from an EMBL/GenBank/DDBJ whole genome shotgun (WGS) entry which is preliminary data.</text>
</comment>
<accession>A0A4Z0DA18</accession>
<reference evidence="6 7" key="1">
    <citation type="submission" date="2019-03" db="EMBL/GenBank/DDBJ databases">
        <title>Draft genome sequence data and analysis of a Fermenting Bacterium, Soehngenia longevitae strain 1933PT, isolated from petroleum reservoir in Azerbaijan.</title>
        <authorList>
            <person name="Grouzdev D.S."/>
            <person name="Bidzhieva S.K."/>
            <person name="Sokolova D.S."/>
            <person name="Tourova T.P."/>
            <person name="Poltaraus A.B."/>
            <person name="Nazina T.N."/>
        </authorList>
    </citation>
    <scope>NUCLEOTIDE SEQUENCE [LARGE SCALE GENOMIC DNA]</scope>
    <source>
        <strain evidence="6 7">1933P</strain>
    </source>
</reference>
<evidence type="ECO:0000256" key="4">
    <source>
        <dbReference type="ARBA" id="ARBA00022833"/>
    </source>
</evidence>
<dbReference type="InterPro" id="IPR055438">
    <property type="entry name" value="AstE_AspA_cat"/>
</dbReference>
<dbReference type="GO" id="GO:0016788">
    <property type="term" value="F:hydrolase activity, acting on ester bonds"/>
    <property type="evidence" value="ECO:0007669"/>
    <property type="project" value="InterPro"/>
</dbReference>
<dbReference type="SUPFAM" id="SSF53187">
    <property type="entry name" value="Zn-dependent exopeptidases"/>
    <property type="match status" value="1"/>
</dbReference>